<dbReference type="PROSITE" id="PS50893">
    <property type="entry name" value="ABC_TRANSPORTER_2"/>
    <property type="match status" value="1"/>
</dbReference>
<keyword evidence="4" id="KW-0547">Nucleotide-binding</keyword>
<keyword evidence="2" id="KW-0813">Transport</keyword>
<dbReference type="InterPro" id="IPR013525">
    <property type="entry name" value="ABC2_TM"/>
</dbReference>
<organism evidence="11 12">
    <name type="scientific">Catenulispora yoronensis</name>
    <dbReference type="NCBI Taxonomy" id="450799"/>
    <lineage>
        <taxon>Bacteria</taxon>
        <taxon>Bacillati</taxon>
        <taxon>Actinomycetota</taxon>
        <taxon>Actinomycetes</taxon>
        <taxon>Catenulisporales</taxon>
        <taxon>Catenulisporaceae</taxon>
        <taxon>Catenulispora</taxon>
    </lineage>
</organism>
<evidence type="ECO:0000256" key="4">
    <source>
        <dbReference type="ARBA" id="ARBA00022741"/>
    </source>
</evidence>
<feature type="transmembrane region" description="Helical" evidence="9">
    <location>
        <begin position="367"/>
        <end position="387"/>
    </location>
</feature>
<evidence type="ECO:0000259" key="10">
    <source>
        <dbReference type="PROSITE" id="PS50893"/>
    </source>
</evidence>
<dbReference type="InterPro" id="IPR027417">
    <property type="entry name" value="P-loop_NTPase"/>
</dbReference>
<evidence type="ECO:0000256" key="6">
    <source>
        <dbReference type="ARBA" id="ARBA00022989"/>
    </source>
</evidence>
<dbReference type="PROSITE" id="PS00211">
    <property type="entry name" value="ABC_TRANSPORTER_1"/>
    <property type="match status" value="1"/>
</dbReference>
<feature type="region of interest" description="Disordered" evidence="8">
    <location>
        <begin position="59"/>
        <end position="78"/>
    </location>
</feature>
<feature type="transmembrane region" description="Helical" evidence="9">
    <location>
        <begin position="515"/>
        <end position="534"/>
    </location>
</feature>
<dbReference type="PANTHER" id="PTHR48041:SF139">
    <property type="entry name" value="PROTEIN SCARLET"/>
    <property type="match status" value="1"/>
</dbReference>
<comment type="caution">
    <text evidence="11">The sequence shown here is derived from an EMBL/GenBank/DDBJ whole genome shotgun (WGS) entry which is preliminary data.</text>
</comment>
<dbReference type="InterPro" id="IPR050352">
    <property type="entry name" value="ABCG_transporters"/>
</dbReference>
<evidence type="ECO:0000256" key="7">
    <source>
        <dbReference type="ARBA" id="ARBA00023136"/>
    </source>
</evidence>
<dbReference type="Proteomes" id="UP001500751">
    <property type="component" value="Unassembled WGS sequence"/>
</dbReference>
<evidence type="ECO:0000256" key="3">
    <source>
        <dbReference type="ARBA" id="ARBA00022692"/>
    </source>
</evidence>
<feature type="compositionally biased region" description="Basic and acidic residues" evidence="8">
    <location>
        <begin position="254"/>
        <end position="266"/>
    </location>
</feature>
<proteinExistence type="predicted"/>
<dbReference type="SUPFAM" id="SSF52540">
    <property type="entry name" value="P-loop containing nucleoside triphosphate hydrolases"/>
    <property type="match status" value="1"/>
</dbReference>
<keyword evidence="5" id="KW-0067">ATP-binding</keyword>
<protein>
    <recommendedName>
        <fullName evidence="10">ABC transporter domain-containing protein</fullName>
    </recommendedName>
</protein>
<feature type="compositionally biased region" description="Low complexity" evidence="8">
    <location>
        <begin position="236"/>
        <end position="252"/>
    </location>
</feature>
<evidence type="ECO:0000256" key="5">
    <source>
        <dbReference type="ARBA" id="ARBA00022840"/>
    </source>
</evidence>
<dbReference type="Pfam" id="PF01061">
    <property type="entry name" value="ABC2_membrane"/>
    <property type="match status" value="1"/>
</dbReference>
<evidence type="ECO:0000256" key="2">
    <source>
        <dbReference type="ARBA" id="ARBA00022448"/>
    </source>
</evidence>
<feature type="transmembrane region" description="Helical" evidence="9">
    <location>
        <begin position="480"/>
        <end position="503"/>
    </location>
</feature>
<evidence type="ECO:0000256" key="1">
    <source>
        <dbReference type="ARBA" id="ARBA00004141"/>
    </source>
</evidence>
<keyword evidence="3 9" id="KW-0812">Transmembrane</keyword>
<dbReference type="InterPro" id="IPR003593">
    <property type="entry name" value="AAA+_ATPase"/>
</dbReference>
<evidence type="ECO:0000256" key="9">
    <source>
        <dbReference type="SAM" id="Phobius"/>
    </source>
</evidence>
<keyword evidence="7 9" id="KW-0472">Membrane</keyword>
<keyword evidence="12" id="KW-1185">Reference proteome</keyword>
<dbReference type="PANTHER" id="PTHR48041">
    <property type="entry name" value="ABC TRANSPORTER G FAMILY MEMBER 28"/>
    <property type="match status" value="1"/>
</dbReference>
<dbReference type="InterPro" id="IPR003439">
    <property type="entry name" value="ABC_transporter-like_ATP-bd"/>
</dbReference>
<feature type="region of interest" description="Disordered" evidence="8">
    <location>
        <begin position="236"/>
        <end position="341"/>
    </location>
</feature>
<dbReference type="SMART" id="SM00382">
    <property type="entry name" value="AAA"/>
    <property type="match status" value="1"/>
</dbReference>
<feature type="transmembrane region" description="Helical" evidence="9">
    <location>
        <begin position="402"/>
        <end position="423"/>
    </location>
</feature>
<keyword evidence="6 9" id="KW-1133">Transmembrane helix</keyword>
<dbReference type="InterPro" id="IPR017871">
    <property type="entry name" value="ABC_transporter-like_CS"/>
</dbReference>
<gene>
    <name evidence="11" type="ORF">GCM10009839_85790</name>
</gene>
<feature type="transmembrane region" description="Helical" evidence="9">
    <location>
        <begin position="594"/>
        <end position="612"/>
    </location>
</feature>
<feature type="transmembrane region" description="Helical" evidence="9">
    <location>
        <begin position="444"/>
        <end position="468"/>
    </location>
</feature>
<dbReference type="EMBL" id="BAAAQN010000083">
    <property type="protein sequence ID" value="GAA2061560.1"/>
    <property type="molecule type" value="Genomic_DNA"/>
</dbReference>
<feature type="domain" description="ABC transporter" evidence="10">
    <location>
        <begin position="6"/>
        <end position="236"/>
    </location>
</feature>
<evidence type="ECO:0000313" key="12">
    <source>
        <dbReference type="Proteomes" id="UP001500751"/>
    </source>
</evidence>
<reference evidence="11 12" key="1">
    <citation type="journal article" date="2019" name="Int. J. Syst. Evol. Microbiol.">
        <title>The Global Catalogue of Microorganisms (GCM) 10K type strain sequencing project: providing services to taxonomists for standard genome sequencing and annotation.</title>
        <authorList>
            <consortium name="The Broad Institute Genomics Platform"/>
            <consortium name="The Broad Institute Genome Sequencing Center for Infectious Disease"/>
            <person name="Wu L."/>
            <person name="Ma J."/>
        </authorList>
    </citation>
    <scope>NUCLEOTIDE SEQUENCE [LARGE SCALE GENOMIC DNA]</scope>
    <source>
        <strain evidence="11 12">JCM 16014</strain>
    </source>
</reference>
<accession>A0ABN2VGD5</accession>
<sequence length="621" mass="65603">MTATGIRARGVRLRVAGDREVLRDVSLSARPGSVLVIAGASGAGKTTLLEVLAGIRPPDEGSVRHGTRPPAPRGGGFGYVPQDDIVHRDLPLSRTLRYAAELRLPAGTRSEDIDGAVRRALADLGLTAVAGQRVGLLSGGERKRASIAVELLIRPRVLFLDEPTSGLDPAAGAALLKLLRGLAHQGTTIVLTTHTPADLLRADTVAFLSPDGRLVYRGAPDGLLKHFGTDSVEEAYGAAAEAPSVPAESESAPESDHDYDRDRELEALGAGSESESEPGSEPEFKSEAERESELEPESETESEPESEPESESAFQTGLEGAPRADTKSENPMSSAADSATDPKLIGPLRQWWLLTRRSAEILARNRLSAAVLVGSPLVIIAMFAMLFRPGAFDPASPDPSSTAMICFWIAFGAFFFGLTYGLLQICTELPIVRRERLTMLRLGPYLMAKVAILLPVLVAADALLLAVLRLLDRLPAADAGVLGSLFVTAVLASAAALALGLLASAAVAEPGQATLMLPLLCFPQVLFSGAFVPVPRMSALGAGLSWAMTNRWAFEALGSGVDLDALWAHGASPMGPPLLASYGDTFAHSAVRGWLWLGGFTVLFLVAAWAVLARKCRRAAR</sequence>
<dbReference type="RefSeq" id="WP_344671500.1">
    <property type="nucleotide sequence ID" value="NZ_BAAAQN010000083.1"/>
</dbReference>
<feature type="compositionally biased region" description="Basic and acidic residues" evidence="8">
    <location>
        <begin position="282"/>
        <end position="293"/>
    </location>
</feature>
<dbReference type="Pfam" id="PF00005">
    <property type="entry name" value="ABC_tran"/>
    <property type="match status" value="1"/>
</dbReference>
<feature type="compositionally biased region" description="Acidic residues" evidence="8">
    <location>
        <begin position="294"/>
        <end position="310"/>
    </location>
</feature>
<comment type="subcellular location">
    <subcellularLocation>
        <location evidence="1">Membrane</location>
        <topology evidence="1">Multi-pass membrane protein</topology>
    </subcellularLocation>
</comment>
<evidence type="ECO:0000313" key="11">
    <source>
        <dbReference type="EMBL" id="GAA2061560.1"/>
    </source>
</evidence>
<name>A0ABN2VGD5_9ACTN</name>
<dbReference type="Gene3D" id="3.40.50.300">
    <property type="entry name" value="P-loop containing nucleotide triphosphate hydrolases"/>
    <property type="match status" value="1"/>
</dbReference>
<evidence type="ECO:0000256" key="8">
    <source>
        <dbReference type="SAM" id="MobiDB-lite"/>
    </source>
</evidence>